<accession>A0ACC1PTW5</accession>
<dbReference type="Proteomes" id="UP001144978">
    <property type="component" value="Unassembled WGS sequence"/>
</dbReference>
<dbReference type="EMBL" id="JANSHE010001568">
    <property type="protein sequence ID" value="KAJ3002059.1"/>
    <property type="molecule type" value="Genomic_DNA"/>
</dbReference>
<keyword evidence="2" id="KW-1185">Reference proteome</keyword>
<comment type="caution">
    <text evidence="1">The sequence shown here is derived from an EMBL/GenBank/DDBJ whole genome shotgun (WGS) entry which is preliminary data.</text>
</comment>
<protein>
    <submittedName>
        <fullName evidence="1">Uncharacterized protein</fullName>
    </submittedName>
</protein>
<sequence length="93" mass="10692">MRLSCLYEIRATDIKHGTDMGEQQRSPRPSAAFGKTVTNYLADLAAAKVVFFIVPIWPNLDARLEAWRITVFERAYLALMLHPELQPRKPSEY</sequence>
<proteinExistence type="predicted"/>
<evidence type="ECO:0000313" key="2">
    <source>
        <dbReference type="Proteomes" id="UP001144978"/>
    </source>
</evidence>
<organism evidence="1 2">
    <name type="scientific">Trametes sanguinea</name>
    <dbReference type="NCBI Taxonomy" id="158606"/>
    <lineage>
        <taxon>Eukaryota</taxon>
        <taxon>Fungi</taxon>
        <taxon>Dikarya</taxon>
        <taxon>Basidiomycota</taxon>
        <taxon>Agaricomycotina</taxon>
        <taxon>Agaricomycetes</taxon>
        <taxon>Polyporales</taxon>
        <taxon>Polyporaceae</taxon>
        <taxon>Trametes</taxon>
    </lineage>
</organism>
<reference evidence="1" key="1">
    <citation type="submission" date="2022-08" db="EMBL/GenBank/DDBJ databases">
        <title>Genome Sequence of Pycnoporus sanguineus.</title>
        <authorList>
            <person name="Buettner E."/>
        </authorList>
    </citation>
    <scope>NUCLEOTIDE SEQUENCE</scope>
    <source>
        <strain evidence="1">CG-C14</strain>
    </source>
</reference>
<name>A0ACC1PTW5_9APHY</name>
<gene>
    <name evidence="1" type="ORF">NUW54_g6051</name>
</gene>
<evidence type="ECO:0000313" key="1">
    <source>
        <dbReference type="EMBL" id="KAJ3002059.1"/>
    </source>
</evidence>